<keyword evidence="3" id="KW-1185">Reference proteome</keyword>
<gene>
    <name evidence="2" type="ORF">Ciccas_012567</name>
</gene>
<proteinExistence type="predicted"/>
<accession>A0ABD2PN38</accession>
<reference evidence="2 3" key="1">
    <citation type="submission" date="2024-11" db="EMBL/GenBank/DDBJ databases">
        <title>Adaptive evolution of stress response genes in parasites aligns with host niche diversity.</title>
        <authorList>
            <person name="Hahn C."/>
            <person name="Resl P."/>
        </authorList>
    </citation>
    <scope>NUCLEOTIDE SEQUENCE [LARGE SCALE GENOMIC DNA]</scope>
    <source>
        <strain evidence="2">EGGRZ-B1_66</strain>
        <tissue evidence="2">Body</tissue>
    </source>
</reference>
<feature type="compositionally biased region" description="Basic and acidic residues" evidence="1">
    <location>
        <begin position="193"/>
        <end position="209"/>
    </location>
</feature>
<feature type="compositionally biased region" description="Basic residues" evidence="1">
    <location>
        <begin position="232"/>
        <end position="242"/>
    </location>
</feature>
<dbReference type="Proteomes" id="UP001626550">
    <property type="component" value="Unassembled WGS sequence"/>
</dbReference>
<sequence>LLGENKSDVEIGKILPRMSTAEQKLLMEKLFEYMGNSVNYWEQAEVQLDRAKQLTRGTLFGSVLSMQRNTEATNGALELNLDEQCNLITLPVGPDTHLGYVSLYIDGALSTLKRLGGLLSQATEKLVPKPIESEATATVSVHEPKVTTLKRQGEPTPNREMGQKQAKKSHNNADQLPVNSSAKQQQNRHNHRHSETAVDQHQMKWRENSTTKAKVKRSNTEIPPGMHQSEQRRKHSSKKTAKSSHLPDMAISKHSNSFEDWIMSSASNSR</sequence>
<evidence type="ECO:0000313" key="3">
    <source>
        <dbReference type="Proteomes" id="UP001626550"/>
    </source>
</evidence>
<organism evidence="2 3">
    <name type="scientific">Cichlidogyrus casuarinus</name>
    <dbReference type="NCBI Taxonomy" id="1844966"/>
    <lineage>
        <taxon>Eukaryota</taxon>
        <taxon>Metazoa</taxon>
        <taxon>Spiralia</taxon>
        <taxon>Lophotrochozoa</taxon>
        <taxon>Platyhelminthes</taxon>
        <taxon>Monogenea</taxon>
        <taxon>Monopisthocotylea</taxon>
        <taxon>Dactylogyridea</taxon>
        <taxon>Ancyrocephalidae</taxon>
        <taxon>Cichlidogyrus</taxon>
    </lineage>
</organism>
<name>A0ABD2PN38_9PLAT</name>
<protein>
    <submittedName>
        <fullName evidence="2">Uncharacterized protein</fullName>
    </submittedName>
</protein>
<dbReference type="EMBL" id="JBJKFK010004560">
    <property type="protein sequence ID" value="KAL3308895.1"/>
    <property type="molecule type" value="Genomic_DNA"/>
</dbReference>
<feature type="compositionally biased region" description="Polar residues" evidence="1">
    <location>
        <begin position="172"/>
        <end position="185"/>
    </location>
</feature>
<dbReference type="AlphaFoldDB" id="A0ABD2PN38"/>
<comment type="caution">
    <text evidence="2">The sequence shown here is derived from an EMBL/GenBank/DDBJ whole genome shotgun (WGS) entry which is preliminary data.</text>
</comment>
<feature type="region of interest" description="Disordered" evidence="1">
    <location>
        <begin position="135"/>
        <end position="270"/>
    </location>
</feature>
<feature type="non-terminal residue" evidence="2">
    <location>
        <position position="1"/>
    </location>
</feature>
<evidence type="ECO:0000313" key="2">
    <source>
        <dbReference type="EMBL" id="KAL3308895.1"/>
    </source>
</evidence>
<evidence type="ECO:0000256" key="1">
    <source>
        <dbReference type="SAM" id="MobiDB-lite"/>
    </source>
</evidence>